<dbReference type="Gramene" id="Kaladp0246s0001.1.v1.1">
    <property type="protein sequence ID" value="Kaladp0246s0001.1.v1.1"/>
    <property type="gene ID" value="Kaladp0246s0001.v1.1"/>
</dbReference>
<name>A0A7N0VA07_KALFE</name>
<sequence length="355" mass="41423">PCIEEELCDCYSNASEYINETYNEQIDKTHEDDNIDEANICTVEENAHTSTSNSDSHVDNQNDIDESLVDVYDPKYWSYLDNKTKELLVEKGSIRELNIIFPLEKFSRHFSDFYYLKRTNNGETRDRKWLIYSKTVDRVYCFCCTLFKSRKNFGLLANDGTSDWKHLSQTLRVHELSEEHITNMNIWSELKNRIISVVKCLAKNNLAFRGSNEKLYQDNNGNFLGLIEMIVEFDVVMQDHIRRIQNSEIHYHYLGHKIQNELISMLANCVRSSILKIIKQAKYFSIILDCTLDVSHQEQMTLLVRCVDVSSSTIKIEEYFFKNLEVDDTSGLGLFTELLNTLKLLNLNINDVRGQ</sequence>
<protein>
    <recommendedName>
        <fullName evidence="1">DUF4371 domain-containing protein</fullName>
    </recommendedName>
</protein>
<dbReference type="EnsemblPlants" id="Kaladp0246s0001.1.v1.1">
    <property type="protein sequence ID" value="Kaladp0246s0001.1.v1.1"/>
    <property type="gene ID" value="Kaladp0246s0001.v1.1"/>
</dbReference>
<evidence type="ECO:0000313" key="3">
    <source>
        <dbReference type="Proteomes" id="UP000594263"/>
    </source>
</evidence>
<feature type="domain" description="DUF4371" evidence="1">
    <location>
        <begin position="184"/>
        <end position="355"/>
    </location>
</feature>
<reference evidence="2" key="1">
    <citation type="submission" date="2021-01" db="UniProtKB">
        <authorList>
            <consortium name="EnsemblPlants"/>
        </authorList>
    </citation>
    <scope>IDENTIFICATION</scope>
</reference>
<accession>A0A7N0VA07</accession>
<organism evidence="2 3">
    <name type="scientific">Kalanchoe fedtschenkoi</name>
    <name type="common">Lavender scallops</name>
    <name type="synonym">South American air plant</name>
    <dbReference type="NCBI Taxonomy" id="63787"/>
    <lineage>
        <taxon>Eukaryota</taxon>
        <taxon>Viridiplantae</taxon>
        <taxon>Streptophyta</taxon>
        <taxon>Embryophyta</taxon>
        <taxon>Tracheophyta</taxon>
        <taxon>Spermatophyta</taxon>
        <taxon>Magnoliopsida</taxon>
        <taxon>eudicotyledons</taxon>
        <taxon>Gunneridae</taxon>
        <taxon>Pentapetalae</taxon>
        <taxon>Saxifragales</taxon>
        <taxon>Crassulaceae</taxon>
        <taxon>Kalanchoe</taxon>
    </lineage>
</organism>
<dbReference type="AlphaFoldDB" id="A0A7N0VA07"/>
<proteinExistence type="predicted"/>
<evidence type="ECO:0000259" key="1">
    <source>
        <dbReference type="Pfam" id="PF14291"/>
    </source>
</evidence>
<keyword evidence="3" id="KW-1185">Reference proteome</keyword>
<dbReference type="Pfam" id="PF14291">
    <property type="entry name" value="DUF4371"/>
    <property type="match status" value="1"/>
</dbReference>
<dbReference type="InterPro" id="IPR025398">
    <property type="entry name" value="DUF4371"/>
</dbReference>
<dbReference type="PANTHER" id="PTHR45749">
    <property type="match status" value="1"/>
</dbReference>
<evidence type="ECO:0000313" key="2">
    <source>
        <dbReference type="EnsemblPlants" id="Kaladp0246s0001.1.v1.1"/>
    </source>
</evidence>
<dbReference type="Proteomes" id="UP000594263">
    <property type="component" value="Unplaced"/>
</dbReference>
<dbReference type="PANTHER" id="PTHR45749:SF35">
    <property type="entry name" value="AC-LIKE TRANSPOSASE-RELATED"/>
    <property type="match status" value="1"/>
</dbReference>
<dbReference type="OMA" id="RYHETSH"/>